<evidence type="ECO:0008006" key="5">
    <source>
        <dbReference type="Google" id="ProtNLM"/>
    </source>
</evidence>
<evidence type="ECO:0000256" key="2">
    <source>
        <dbReference type="SAM" id="MobiDB-lite"/>
    </source>
</evidence>
<gene>
    <name evidence="3" type="ORF">N0V87_006238</name>
</gene>
<evidence type="ECO:0000313" key="4">
    <source>
        <dbReference type="Proteomes" id="UP001140562"/>
    </source>
</evidence>
<feature type="compositionally biased region" description="Polar residues" evidence="2">
    <location>
        <begin position="75"/>
        <end position="87"/>
    </location>
</feature>
<dbReference type="GO" id="GO:0005829">
    <property type="term" value="C:cytosol"/>
    <property type="evidence" value="ECO:0007669"/>
    <property type="project" value="TreeGrafter"/>
</dbReference>
<feature type="compositionally biased region" description="Polar residues" evidence="2">
    <location>
        <begin position="668"/>
        <end position="681"/>
    </location>
</feature>
<protein>
    <recommendedName>
        <fullName evidence="5">Ubiquitin interaction motif protein</fullName>
    </recommendedName>
</protein>
<dbReference type="Proteomes" id="UP001140562">
    <property type="component" value="Unassembled WGS sequence"/>
</dbReference>
<evidence type="ECO:0000313" key="3">
    <source>
        <dbReference type="EMBL" id="KAJ4335314.1"/>
    </source>
</evidence>
<accession>A0A9W8WX32</accession>
<reference evidence="3" key="1">
    <citation type="submission" date="2022-10" db="EMBL/GenBank/DDBJ databases">
        <title>Tapping the CABI collections for fungal endophytes: first genome assemblies for Collariella, Neodidymelliopsis, Ascochyta clinopodiicola, Didymella pomorum, Didymosphaeria variabile, Neocosmospora piperis and Neocucurbitaria cava.</title>
        <authorList>
            <person name="Hill R."/>
        </authorList>
    </citation>
    <scope>NUCLEOTIDE SEQUENCE</scope>
    <source>
        <strain evidence="3">IMI 360193</strain>
    </source>
</reference>
<comment type="caution">
    <text evidence="3">The sequence shown here is derived from an EMBL/GenBank/DDBJ whole genome shotgun (WGS) entry which is preliminary data.</text>
</comment>
<proteinExistence type="predicted"/>
<feature type="region of interest" description="Disordered" evidence="2">
    <location>
        <begin position="63"/>
        <end position="125"/>
    </location>
</feature>
<dbReference type="InterPro" id="IPR055335">
    <property type="entry name" value="Ucp6/RUP1"/>
</dbReference>
<dbReference type="GO" id="GO:0005634">
    <property type="term" value="C:nucleus"/>
    <property type="evidence" value="ECO:0007669"/>
    <property type="project" value="TreeGrafter"/>
</dbReference>
<feature type="compositionally biased region" description="Polar residues" evidence="2">
    <location>
        <begin position="97"/>
        <end position="110"/>
    </location>
</feature>
<dbReference type="PANTHER" id="PTHR39597:SF1">
    <property type="entry name" value="UBA DOMAIN-CONTAINING PROTEIN RUP1"/>
    <property type="match status" value="1"/>
</dbReference>
<evidence type="ECO:0000256" key="1">
    <source>
        <dbReference type="SAM" id="Coils"/>
    </source>
</evidence>
<dbReference type="OrthoDB" id="4489171at2759"/>
<keyword evidence="1" id="KW-0175">Coiled coil</keyword>
<dbReference type="GO" id="GO:0016579">
    <property type="term" value="P:protein deubiquitination"/>
    <property type="evidence" value="ECO:0007669"/>
    <property type="project" value="TreeGrafter"/>
</dbReference>
<dbReference type="EMBL" id="JAPEUV010000063">
    <property type="protein sequence ID" value="KAJ4335314.1"/>
    <property type="molecule type" value="Genomic_DNA"/>
</dbReference>
<feature type="region of interest" description="Disordered" evidence="2">
    <location>
        <begin position="663"/>
        <end position="686"/>
    </location>
</feature>
<sequence>MADGDATMLQELSGYQLGYEDCQKLLKVFNGNLEQAADKVFSSDMTAVHKLIDGSKPSWDESAFGASRYGDDTNHSVPSTRPGSALSTHAGDDLMQSIESGQESGVTGNSKPVFGPATRNDYDPSQWQMVPATTASEYIADPTPSHRQREEGQPAILKPSPRFNYFPAMLTILHSIPQFRNALLSSAVTQDDYWVGEEWWKGNPTGRTRIVDDSVGWNEAYGLDIIYETQRLMAFLDNTDRAYTTIESMLDMDAWKSLEAPLLADPDDDLLKFLLIWSEAYAKQDPNFEMDGILRSVVNAQQQVNSFVLDGTVTKREGRDTDIYDVLDDSFFPHPDGTAHIMNISNVLIFRLEGAKQDANELGCRVPATLYADRYLEKNKHIIQSMFEGMAVHSEKIDAIKDQVDRLMYHTPAKRNSKKIESLKLIKTSMKAFQPKADEDEVNEKDAATLSQLQKLHNSIESKLTALEEQQKQAQAALDAIAMYFKPTVDDGAEALIDLTGPDYPEGQAPQDAMQYPYQLCGVATRRDVIYVLHPDTASNVPGAKQWWRIQYDNESGTANIIRDRVDKQQVLERATSEAASALLIYANAVAMSEKPIPLPSPLEDFVKKDKLCFLEELQKSHDLGPGSGWEDFGDEVRGDWDKSGDPPEYNHDWANISSRQFHEKSKQSSGMSSATLTPNTEMDGEGVREMVEVNGGVDAMAGLRSDPMEIDTQNWDTQVVDVKEVPADEPKAQHIEFAERKGG</sequence>
<dbReference type="AlphaFoldDB" id="A0A9W8WX32"/>
<keyword evidence="4" id="KW-1185">Reference proteome</keyword>
<name>A0A9W8WX32_9PLEO</name>
<dbReference type="PANTHER" id="PTHR39597">
    <property type="entry name" value="UBA DOMAIN-CONTAINING PROTEIN RUP1"/>
    <property type="match status" value="1"/>
</dbReference>
<feature type="coiled-coil region" evidence="1">
    <location>
        <begin position="450"/>
        <end position="477"/>
    </location>
</feature>
<organism evidence="3 4">
    <name type="scientific">Didymella glomerata</name>
    <dbReference type="NCBI Taxonomy" id="749621"/>
    <lineage>
        <taxon>Eukaryota</taxon>
        <taxon>Fungi</taxon>
        <taxon>Dikarya</taxon>
        <taxon>Ascomycota</taxon>
        <taxon>Pezizomycotina</taxon>
        <taxon>Dothideomycetes</taxon>
        <taxon>Pleosporomycetidae</taxon>
        <taxon>Pleosporales</taxon>
        <taxon>Pleosporineae</taxon>
        <taxon>Didymellaceae</taxon>
        <taxon>Didymella</taxon>
    </lineage>
</organism>